<proteinExistence type="predicted"/>
<evidence type="ECO:0008006" key="4">
    <source>
        <dbReference type="Google" id="ProtNLM"/>
    </source>
</evidence>
<feature type="chain" id="PRO_5029545605" description="Alginate export domain-containing protein" evidence="1">
    <location>
        <begin position="26"/>
        <end position="456"/>
    </location>
</feature>
<dbReference type="AlphaFoldDB" id="A0A7M3MI96"/>
<keyword evidence="1" id="KW-0732">Signal</keyword>
<organism evidence="2 3">
    <name type="scientific">Oceanidesulfovibrio indonesiensis</name>
    <dbReference type="NCBI Taxonomy" id="54767"/>
    <lineage>
        <taxon>Bacteria</taxon>
        <taxon>Pseudomonadati</taxon>
        <taxon>Thermodesulfobacteriota</taxon>
        <taxon>Desulfovibrionia</taxon>
        <taxon>Desulfovibrionales</taxon>
        <taxon>Desulfovibrionaceae</taxon>
        <taxon>Oceanidesulfovibrio</taxon>
    </lineage>
</organism>
<evidence type="ECO:0000313" key="2">
    <source>
        <dbReference type="EMBL" id="TVM19177.1"/>
    </source>
</evidence>
<keyword evidence="3" id="KW-1185">Reference proteome</keyword>
<reference evidence="2 3" key="1">
    <citation type="submission" date="2018-06" db="EMBL/GenBank/DDBJ databases">
        <title>Complete genome of Desulfovibrio indonesiensis P37SLT.</title>
        <authorList>
            <person name="Crispim J.S."/>
            <person name="Vidigal P.M.P."/>
            <person name="Silva L.C.F."/>
            <person name="Laguardia C.N."/>
            <person name="Araujo L.C."/>
            <person name="Dias R.S."/>
            <person name="Sousa M.P."/>
            <person name="Paula S.O."/>
            <person name="Silva C."/>
        </authorList>
    </citation>
    <scope>NUCLEOTIDE SEQUENCE [LARGE SCALE GENOMIC DNA]</scope>
    <source>
        <strain evidence="2 3">P37SLT</strain>
    </source>
</reference>
<protein>
    <recommendedName>
        <fullName evidence="4">Alginate export domain-containing protein</fullName>
    </recommendedName>
</protein>
<feature type="signal peptide" evidence="1">
    <location>
        <begin position="1"/>
        <end position="25"/>
    </location>
</feature>
<dbReference type="Proteomes" id="UP000448292">
    <property type="component" value="Unassembled WGS sequence"/>
</dbReference>
<gene>
    <name evidence="2" type="ORF">DPQ33_02120</name>
</gene>
<sequence length="456" mass="50396">MRGRAGLLCAALLCLLPTLAAPARADDATSTNATETAEERPSWLDGFELEWGGHAKLYGSMGYAHPGSILGQQTDDLLFDGQAELRLKANLYYEDWAAFEVHHETFFVGGDTRHISSQTGGGSSSGGSATRGLGLGGAVNDDRRLMDLTYFIEENDDYYIQQRFDRLNISLMPRSGPVRMVRLGRQAVTWGNGFLFNPMDLLNPFAPTDVIRDYKLGDDMAYVHADAGFADLELVGVPRRDPDSGEVRWEDASVGGKLHRRLGGIEWDIMAAKHYEDFVLGLGATGYLGSAAWRTSATWTFLHEQSRNRDGYLSFVANMDYSWVWFGKNWYGYAEVYLNTLADTKYAATLEDPVYTERLARGELFTLGPIYAASTVNVELHPLVNAYVTAIVNAADPSALFQPRVVWSIDDNLELLVGANITAGGKNTEYGGIVPSGADYDLRPPDSVYCWLSFYF</sequence>
<dbReference type="RefSeq" id="WP_144301536.1">
    <property type="nucleotide sequence ID" value="NZ_QMIE01000002.1"/>
</dbReference>
<dbReference type="EMBL" id="QMIE01000002">
    <property type="protein sequence ID" value="TVM19177.1"/>
    <property type="molecule type" value="Genomic_DNA"/>
</dbReference>
<dbReference type="OrthoDB" id="5289878at2"/>
<accession>A0A7M3MI96</accession>
<evidence type="ECO:0000256" key="1">
    <source>
        <dbReference type="SAM" id="SignalP"/>
    </source>
</evidence>
<name>A0A7M3MI96_9BACT</name>
<comment type="caution">
    <text evidence="2">The sequence shown here is derived from an EMBL/GenBank/DDBJ whole genome shotgun (WGS) entry which is preliminary data.</text>
</comment>
<evidence type="ECO:0000313" key="3">
    <source>
        <dbReference type="Proteomes" id="UP000448292"/>
    </source>
</evidence>